<organism evidence="2 3">
    <name type="scientific">Palleronia pelagia</name>
    <dbReference type="NCBI Taxonomy" id="387096"/>
    <lineage>
        <taxon>Bacteria</taxon>
        <taxon>Pseudomonadati</taxon>
        <taxon>Pseudomonadota</taxon>
        <taxon>Alphaproteobacteria</taxon>
        <taxon>Rhodobacterales</taxon>
        <taxon>Roseobacteraceae</taxon>
        <taxon>Palleronia</taxon>
    </lineage>
</organism>
<accession>A0A1H8DIH7</accession>
<dbReference type="RefSeq" id="WP_091844672.1">
    <property type="nucleotide sequence ID" value="NZ_FOCM01000002.1"/>
</dbReference>
<dbReference type="InterPro" id="IPR037293">
    <property type="entry name" value="Gal_Oxidase_central_sf"/>
</dbReference>
<dbReference type="AlphaFoldDB" id="A0A1H8DIH7"/>
<dbReference type="Gene3D" id="2.60.40.10">
    <property type="entry name" value="Immunoglobulins"/>
    <property type="match status" value="1"/>
</dbReference>
<dbReference type="PANTHER" id="PTHR32208:SF21">
    <property type="entry name" value="LOW QUALITY PROTEIN: ALDEHYDE OXIDASE GLOX-LIKE"/>
    <property type="match status" value="1"/>
</dbReference>
<evidence type="ECO:0000259" key="1">
    <source>
        <dbReference type="Pfam" id="PF09118"/>
    </source>
</evidence>
<dbReference type="InterPro" id="IPR015915">
    <property type="entry name" value="Kelch-typ_b-propeller"/>
</dbReference>
<protein>
    <recommendedName>
        <fullName evidence="1">Galactose oxidase-like Early set domain-containing protein</fullName>
    </recommendedName>
</protein>
<keyword evidence="3" id="KW-1185">Reference proteome</keyword>
<dbReference type="OrthoDB" id="7821947at2"/>
<dbReference type="SUPFAM" id="SSF81296">
    <property type="entry name" value="E set domains"/>
    <property type="match status" value="1"/>
</dbReference>
<dbReference type="Proteomes" id="UP000199372">
    <property type="component" value="Unassembled WGS sequence"/>
</dbReference>
<dbReference type="Pfam" id="PF09118">
    <property type="entry name" value="GO-like_E_set"/>
    <property type="match status" value="1"/>
</dbReference>
<proteinExistence type="predicted"/>
<dbReference type="SUPFAM" id="SSF50965">
    <property type="entry name" value="Galactose oxidase, central domain"/>
    <property type="match status" value="1"/>
</dbReference>
<dbReference type="Gene3D" id="2.130.10.80">
    <property type="entry name" value="Galactose oxidase/kelch, beta-propeller"/>
    <property type="match status" value="1"/>
</dbReference>
<reference evidence="3" key="1">
    <citation type="submission" date="2016-10" db="EMBL/GenBank/DDBJ databases">
        <authorList>
            <person name="Varghese N."/>
            <person name="Submissions S."/>
        </authorList>
    </citation>
    <scope>NUCLEOTIDE SEQUENCE [LARGE SCALE GENOMIC DNA]</scope>
    <source>
        <strain evidence="3">DSM 26893</strain>
    </source>
</reference>
<dbReference type="InterPro" id="IPR011043">
    <property type="entry name" value="Gal_Oxase/kelch_b-propeller"/>
</dbReference>
<dbReference type="InterPro" id="IPR013783">
    <property type="entry name" value="Ig-like_fold"/>
</dbReference>
<dbReference type="PANTHER" id="PTHR32208">
    <property type="entry name" value="SECRETED PROTEIN-RELATED"/>
    <property type="match status" value="1"/>
</dbReference>
<sequence>MADRHVTHALRDTDGDILVIGNSEEGWARDARWAIQDLLLRRHSYFVHGTGGNRLDVIVVEAPSGHHLRTRPDISEANNLDNLESFLPPAWDIPITHTEIFAIHACLVPHGPEGQVLIFGGDEHDMSLSDIGAWRNTRVYDIASNRILSSESPDVDLFCCGHAFLSSGHPFVAGGTELWRGHHAGAHEQPRDHWGGARESASYSLNYEWAARSDMLPQPDREGNVGGGRWYPTLITLPNGRILAVGGHPSISDQRHGAWMPEIYDPVANTWSYVGGYWIYVNWRDVEVIRERREDAEGNPVLDEDGEEIFDPVLDDDGQLQELWEFPDGQDRPTTNANRSVNYLYYPRIFVVPGGRVFLASPNDDFSRFYDTGTGLLSGPEIDPPDNAGILYRETNHTAVLLPLLPGDNYRPHVLMMNNTGSYRISLPRPDLEGGTPLEDLATADPPEWVATAPRDWDGTPPLRHHGVATLLPTGEVFFSGGINEEGEAGLSNENATLQGEVYTPAIDWEADRIVVPEEEADGPAITESWRTVAPASVVRNYHSVALLLPNGRVLTAGSNVDGSSGGDHLKEFQIETYSPPWFWDTGRPEIDDAPGSISYGEEFHIDTTARDRIERAALMRCGTVTHAWDGDQRYVGLDFSVTSTGLRLTAPPDGTIAPPGPYMLWIIAEGDLPCQQAPFVILN</sequence>
<dbReference type="InterPro" id="IPR015202">
    <property type="entry name" value="GO-like_E_set"/>
</dbReference>
<dbReference type="SUPFAM" id="SSF117281">
    <property type="entry name" value="Kelch motif"/>
    <property type="match status" value="1"/>
</dbReference>
<gene>
    <name evidence="2" type="ORF">SAMN04488011_102356</name>
</gene>
<evidence type="ECO:0000313" key="3">
    <source>
        <dbReference type="Proteomes" id="UP000199372"/>
    </source>
</evidence>
<dbReference type="CDD" id="cd02851">
    <property type="entry name" value="E_set_GO_C"/>
    <property type="match status" value="1"/>
</dbReference>
<dbReference type="EMBL" id="FOCM01000002">
    <property type="protein sequence ID" value="SEN07142.1"/>
    <property type="molecule type" value="Genomic_DNA"/>
</dbReference>
<name>A0A1H8DIH7_9RHOB</name>
<evidence type="ECO:0000313" key="2">
    <source>
        <dbReference type="EMBL" id="SEN07142.1"/>
    </source>
</evidence>
<dbReference type="InterPro" id="IPR014756">
    <property type="entry name" value="Ig_E-set"/>
</dbReference>
<feature type="domain" description="Galactose oxidase-like Early set" evidence="1">
    <location>
        <begin position="588"/>
        <end position="674"/>
    </location>
</feature>